<feature type="compositionally biased region" description="Polar residues" evidence="1">
    <location>
        <begin position="205"/>
        <end position="214"/>
    </location>
</feature>
<feature type="region of interest" description="Disordered" evidence="1">
    <location>
        <begin position="253"/>
        <end position="395"/>
    </location>
</feature>
<feature type="compositionally biased region" description="Basic and acidic residues" evidence="1">
    <location>
        <begin position="275"/>
        <end position="289"/>
    </location>
</feature>
<feature type="compositionally biased region" description="Polar residues" evidence="1">
    <location>
        <begin position="151"/>
        <end position="176"/>
    </location>
</feature>
<organism evidence="2 3">
    <name type="scientific">Sinanodonta woodiana</name>
    <name type="common">Chinese pond mussel</name>
    <name type="synonym">Anodonta woodiana</name>
    <dbReference type="NCBI Taxonomy" id="1069815"/>
    <lineage>
        <taxon>Eukaryota</taxon>
        <taxon>Metazoa</taxon>
        <taxon>Spiralia</taxon>
        <taxon>Lophotrochozoa</taxon>
        <taxon>Mollusca</taxon>
        <taxon>Bivalvia</taxon>
        <taxon>Autobranchia</taxon>
        <taxon>Heteroconchia</taxon>
        <taxon>Palaeoheterodonta</taxon>
        <taxon>Unionida</taxon>
        <taxon>Unionoidea</taxon>
        <taxon>Unionidae</taxon>
        <taxon>Unioninae</taxon>
        <taxon>Sinanodonta</taxon>
    </lineage>
</organism>
<accession>A0ABD3WQJ3</accession>
<keyword evidence="3" id="KW-1185">Reference proteome</keyword>
<comment type="caution">
    <text evidence="2">The sequence shown here is derived from an EMBL/GenBank/DDBJ whole genome shotgun (WGS) entry which is preliminary data.</text>
</comment>
<feature type="non-terminal residue" evidence="2">
    <location>
        <position position="570"/>
    </location>
</feature>
<gene>
    <name evidence="2" type="ORF">ACJMK2_034111</name>
</gene>
<feature type="compositionally biased region" description="Polar residues" evidence="1">
    <location>
        <begin position="382"/>
        <end position="395"/>
    </location>
</feature>
<dbReference type="Proteomes" id="UP001634394">
    <property type="component" value="Unassembled WGS sequence"/>
</dbReference>
<feature type="compositionally biased region" description="Acidic residues" evidence="1">
    <location>
        <begin position="82"/>
        <end position="95"/>
    </location>
</feature>
<name>A0ABD3WQJ3_SINWO</name>
<proteinExistence type="predicted"/>
<evidence type="ECO:0000313" key="2">
    <source>
        <dbReference type="EMBL" id="KAL3876242.1"/>
    </source>
</evidence>
<reference evidence="2 3" key="1">
    <citation type="submission" date="2024-11" db="EMBL/GenBank/DDBJ databases">
        <title>Chromosome-level genome assembly of the freshwater bivalve Anodonta woodiana.</title>
        <authorList>
            <person name="Chen X."/>
        </authorList>
    </citation>
    <scope>NUCLEOTIDE SEQUENCE [LARGE SCALE GENOMIC DNA]</scope>
    <source>
        <strain evidence="2">MN2024</strain>
        <tissue evidence="2">Gills</tissue>
    </source>
</reference>
<feature type="region of interest" description="Disordered" evidence="1">
    <location>
        <begin position="75"/>
        <end position="123"/>
    </location>
</feature>
<dbReference type="EMBL" id="JBJQND010000005">
    <property type="protein sequence ID" value="KAL3876242.1"/>
    <property type="molecule type" value="Genomic_DNA"/>
</dbReference>
<dbReference type="AlphaFoldDB" id="A0ABD3WQJ3"/>
<feature type="compositionally biased region" description="Basic and acidic residues" evidence="1">
    <location>
        <begin position="364"/>
        <end position="374"/>
    </location>
</feature>
<sequence>MGNIMIIGRRKTTKREWNFVHNLDTIASSSLSISKISPRAECIITSPPHFHHPGSVNKKKRDEPVVTSSFMTLQLPSNGTLVDDEDGEDEFDEGDGEARVQKDSTSNTADEHPAADDSDLSHKDMVAESSVKPELDNVMKNMSASEIPENTAAQQRYTMRQRLTSNRSDDSSSVNGMFTKDVSASIMGSTPKPGKEQRSRKKMVSLSQYQISVSEQIEEEEKRKQEPPNQNTQMALKQDIGNKFYRTISTQDYNLTSDKSSSKSNSGLSKQSSSKKMEELHLEETKENSKYSLKQNSLRKRLRSHTPDKGQTEAEKSQPVLKQESQAKRLKSVGAEEKKVVAVKSQVPDQHKSVQRQKWILSNEKADAGKEVPSKQKKKETFSVQPISPTSQNITQSTPLSLKYNKEHERVEVKQQDEKLKKKKTVAMKNSVGACAVYMWNAGDMKRGAKDVTDLDVALDCIIKTLEFERYFSHKHITQGKMIQKQHYVRKMQSSIRKKNSQILHLRKELLKIQKKRFRQIGDAAKGKRDNSARNAQKISNSLAQLEAFVKEMPSRTMMEMKNSKRLVQL</sequence>
<feature type="compositionally biased region" description="Low complexity" evidence="1">
    <location>
        <begin position="257"/>
        <end position="274"/>
    </location>
</feature>
<feature type="region of interest" description="Disordered" evidence="1">
    <location>
        <begin position="140"/>
        <end position="239"/>
    </location>
</feature>
<feature type="compositionally biased region" description="Basic and acidic residues" evidence="1">
    <location>
        <begin position="109"/>
        <end position="123"/>
    </location>
</feature>
<evidence type="ECO:0000256" key="1">
    <source>
        <dbReference type="SAM" id="MobiDB-lite"/>
    </source>
</evidence>
<feature type="compositionally biased region" description="Basic and acidic residues" evidence="1">
    <location>
        <begin position="305"/>
        <end position="316"/>
    </location>
</feature>
<protein>
    <submittedName>
        <fullName evidence="2">Uncharacterized protein</fullName>
    </submittedName>
</protein>
<evidence type="ECO:0000313" key="3">
    <source>
        <dbReference type="Proteomes" id="UP001634394"/>
    </source>
</evidence>